<evidence type="ECO:0000256" key="5">
    <source>
        <dbReference type="ARBA" id="ARBA00022692"/>
    </source>
</evidence>
<evidence type="ECO:0000256" key="1">
    <source>
        <dbReference type="ARBA" id="ARBA00004429"/>
    </source>
</evidence>
<gene>
    <name evidence="9" type="ORF">HNQ86_000753</name>
</gene>
<evidence type="ECO:0000256" key="7">
    <source>
        <dbReference type="ARBA" id="ARBA00023136"/>
    </source>
</evidence>
<proteinExistence type="inferred from homology"/>
<dbReference type="GO" id="GO:0016036">
    <property type="term" value="P:cellular response to phosphate starvation"/>
    <property type="evidence" value="ECO:0007669"/>
    <property type="project" value="InterPro"/>
</dbReference>
<dbReference type="InterPro" id="IPR020948">
    <property type="entry name" value="P_starv_induced_PsiE-like"/>
</dbReference>
<evidence type="ECO:0000256" key="3">
    <source>
        <dbReference type="ARBA" id="ARBA00021903"/>
    </source>
</evidence>
<dbReference type="AlphaFoldDB" id="A0A841KMY5"/>
<evidence type="ECO:0000256" key="8">
    <source>
        <dbReference type="SAM" id="Phobius"/>
    </source>
</evidence>
<dbReference type="PIRSF" id="PIRSF029598">
    <property type="entry name" value="PsiE"/>
    <property type="match status" value="1"/>
</dbReference>
<dbReference type="RefSeq" id="WP_052394828.1">
    <property type="nucleotide sequence ID" value="NZ_JACHET010000001.1"/>
</dbReference>
<feature type="transmembrane region" description="Helical" evidence="8">
    <location>
        <begin position="22"/>
        <end position="42"/>
    </location>
</feature>
<evidence type="ECO:0000256" key="6">
    <source>
        <dbReference type="ARBA" id="ARBA00022989"/>
    </source>
</evidence>
<keyword evidence="7 8" id="KW-0472">Membrane</keyword>
<name>A0A841KMY5_9GAMM</name>
<sequence>MPNGIEHALRERGFRLIRLLEYAGLLVVLIATLAAAGQEIALMYRQGRVTVADLLMLFIYLELLAMNGIYWRAGRLPVRMPLYIAIVAMARHLTLETPDMNAWTTLAEGGTVLLLSLAVLVVRYGHIRLPYRDEDPDNIGGRRS</sequence>
<evidence type="ECO:0000313" key="9">
    <source>
        <dbReference type="EMBL" id="MBB6183408.1"/>
    </source>
</evidence>
<accession>A0A841KMY5</accession>
<dbReference type="GO" id="GO:0005886">
    <property type="term" value="C:plasma membrane"/>
    <property type="evidence" value="ECO:0007669"/>
    <property type="project" value="UniProtKB-SubCell"/>
</dbReference>
<dbReference type="OrthoDB" id="9792470at2"/>
<dbReference type="EMBL" id="JACHET010000001">
    <property type="protein sequence ID" value="MBB6183408.1"/>
    <property type="molecule type" value="Genomic_DNA"/>
</dbReference>
<keyword evidence="4" id="KW-1003">Cell membrane</keyword>
<dbReference type="PANTHER" id="PTHR37819:SF1">
    <property type="entry name" value="PROTEIN PSIE"/>
    <property type="match status" value="1"/>
</dbReference>
<keyword evidence="6 8" id="KW-1133">Transmembrane helix</keyword>
<dbReference type="Pfam" id="PF06146">
    <property type="entry name" value="PsiE"/>
    <property type="match status" value="1"/>
</dbReference>
<evidence type="ECO:0000256" key="4">
    <source>
        <dbReference type="ARBA" id="ARBA00022475"/>
    </source>
</evidence>
<organism evidence="9 10">
    <name type="scientific">Oleiagrimonas soli</name>
    <dbReference type="NCBI Taxonomy" id="1543381"/>
    <lineage>
        <taxon>Bacteria</taxon>
        <taxon>Pseudomonadati</taxon>
        <taxon>Pseudomonadota</taxon>
        <taxon>Gammaproteobacteria</taxon>
        <taxon>Lysobacterales</taxon>
        <taxon>Rhodanobacteraceae</taxon>
        <taxon>Oleiagrimonas</taxon>
    </lineage>
</organism>
<dbReference type="InterPro" id="IPR009315">
    <property type="entry name" value="P_starv_induced_PsiE"/>
</dbReference>
<dbReference type="Proteomes" id="UP000560000">
    <property type="component" value="Unassembled WGS sequence"/>
</dbReference>
<comment type="similarity">
    <text evidence="2">Belongs to the PsiE family.</text>
</comment>
<comment type="caution">
    <text evidence="9">The sequence shown here is derived from an EMBL/GenBank/DDBJ whole genome shotgun (WGS) entry which is preliminary data.</text>
</comment>
<comment type="subcellular location">
    <subcellularLocation>
        <location evidence="1">Cell inner membrane</location>
        <topology evidence="1">Multi-pass membrane protein</topology>
    </subcellularLocation>
</comment>
<protein>
    <recommendedName>
        <fullName evidence="3">Protein PsiE</fullName>
    </recommendedName>
</protein>
<evidence type="ECO:0000256" key="2">
    <source>
        <dbReference type="ARBA" id="ARBA00005632"/>
    </source>
</evidence>
<feature type="transmembrane region" description="Helical" evidence="8">
    <location>
        <begin position="102"/>
        <end position="122"/>
    </location>
</feature>
<feature type="transmembrane region" description="Helical" evidence="8">
    <location>
        <begin position="54"/>
        <end position="73"/>
    </location>
</feature>
<evidence type="ECO:0000313" key="10">
    <source>
        <dbReference type="Proteomes" id="UP000560000"/>
    </source>
</evidence>
<dbReference type="PANTHER" id="PTHR37819">
    <property type="entry name" value="PROTEIN PSIE"/>
    <property type="match status" value="1"/>
</dbReference>
<reference evidence="9 10" key="1">
    <citation type="submission" date="2020-08" db="EMBL/GenBank/DDBJ databases">
        <title>Genomic Encyclopedia of Type Strains, Phase IV (KMG-IV): sequencing the most valuable type-strain genomes for metagenomic binning, comparative biology and taxonomic classification.</title>
        <authorList>
            <person name="Goeker M."/>
        </authorList>
    </citation>
    <scope>NUCLEOTIDE SEQUENCE [LARGE SCALE GENOMIC DNA]</scope>
    <source>
        <strain evidence="9 10">DSM 107085</strain>
    </source>
</reference>
<keyword evidence="5 8" id="KW-0812">Transmembrane</keyword>